<keyword evidence="2" id="KW-1185">Reference proteome</keyword>
<evidence type="ECO:0000313" key="2">
    <source>
        <dbReference type="Proteomes" id="UP000199036"/>
    </source>
</evidence>
<dbReference type="RefSeq" id="WP_091518286.1">
    <property type="nucleotide sequence ID" value="NZ_FOVI01000002.1"/>
</dbReference>
<dbReference type="Proteomes" id="UP000199036">
    <property type="component" value="Unassembled WGS sequence"/>
</dbReference>
<dbReference type="AlphaFoldDB" id="A0A1I4X2R1"/>
<name>A0A1I4X2R1_9FLAO</name>
<gene>
    <name evidence="1" type="ORF">SAMN05421741_10274</name>
</gene>
<evidence type="ECO:0000313" key="1">
    <source>
        <dbReference type="EMBL" id="SFN19932.1"/>
    </source>
</evidence>
<sequence length="333" mass="37263">MDQQNEEAGSQYQTNSFNDNGSGGFIGGGLSNLAINYYSPWDIWWNRGPEYYDMQPSYVISNGIDEESSSPYTIRVHAWIGLAYFDGDNDGLFYDISPTRFGNPPLLVADMTANPFAYQNLYVNNEEVGNLVRTTTSLDFLPQEGARIEDLRDHLPMPNGTAPRYASTPPPYNWAAWAGGFDCTGTLTPQEELLLRDYGKVFFYEVDVFEGAAFVGTYYLHPDIQTLYDGSVSKWEKVPDASGTTHLQGNFPPIGNFPLYYYTDTANPTTATKYDPNNGGSGDFCNSYEVVFDARNLYKHTITGGSVPKTITMDFLQSNTTFWWHSALTLTVQ</sequence>
<organism evidence="1 2">
    <name type="scientific">Paenimyroides ummariense</name>
    <dbReference type="NCBI Taxonomy" id="913024"/>
    <lineage>
        <taxon>Bacteria</taxon>
        <taxon>Pseudomonadati</taxon>
        <taxon>Bacteroidota</taxon>
        <taxon>Flavobacteriia</taxon>
        <taxon>Flavobacteriales</taxon>
        <taxon>Flavobacteriaceae</taxon>
        <taxon>Paenimyroides</taxon>
    </lineage>
</organism>
<dbReference type="EMBL" id="FOVI01000002">
    <property type="protein sequence ID" value="SFN19932.1"/>
    <property type="molecule type" value="Genomic_DNA"/>
</dbReference>
<protein>
    <submittedName>
        <fullName evidence="1">Uncharacterized protein</fullName>
    </submittedName>
</protein>
<accession>A0A1I4X2R1</accession>
<reference evidence="2" key="1">
    <citation type="submission" date="2016-10" db="EMBL/GenBank/DDBJ databases">
        <authorList>
            <person name="Varghese N."/>
            <person name="Submissions S."/>
        </authorList>
    </citation>
    <scope>NUCLEOTIDE SEQUENCE [LARGE SCALE GENOMIC DNA]</scope>
    <source>
        <strain evidence="2">DS-12</strain>
    </source>
</reference>
<proteinExistence type="predicted"/>